<dbReference type="Proteomes" id="UP000472260">
    <property type="component" value="Unassembled WGS sequence"/>
</dbReference>
<dbReference type="AlphaFoldDB" id="A0A671QN25"/>
<reference evidence="2" key="1">
    <citation type="submission" date="2025-08" db="UniProtKB">
        <authorList>
            <consortium name="Ensembl"/>
        </authorList>
    </citation>
    <scope>IDENTIFICATION</scope>
</reference>
<keyword evidence="1" id="KW-0812">Transmembrane</keyword>
<evidence type="ECO:0000313" key="3">
    <source>
        <dbReference type="Proteomes" id="UP000472260"/>
    </source>
</evidence>
<feature type="transmembrane region" description="Helical" evidence="1">
    <location>
        <begin position="32"/>
        <end position="53"/>
    </location>
</feature>
<proteinExistence type="predicted"/>
<keyword evidence="1" id="KW-1133">Transmembrane helix</keyword>
<keyword evidence="1" id="KW-0472">Membrane</keyword>
<reference evidence="2" key="2">
    <citation type="submission" date="2025-09" db="UniProtKB">
        <authorList>
            <consortium name="Ensembl"/>
        </authorList>
    </citation>
    <scope>IDENTIFICATION</scope>
</reference>
<keyword evidence="3" id="KW-1185">Reference proteome</keyword>
<evidence type="ECO:0000256" key="1">
    <source>
        <dbReference type="SAM" id="Phobius"/>
    </source>
</evidence>
<name>A0A671QN25_9TELE</name>
<accession>A0A671QN25</accession>
<sequence>MGWFALGTSTCMYTMADNNTQKKKPHWTSLEIGLLTIVSLLFVIIVALIILFITQSGKGECMRFFVLLCDRNTGSAAFKLPFPLWSI</sequence>
<protein>
    <submittedName>
        <fullName evidence="2">Uncharacterized protein</fullName>
    </submittedName>
</protein>
<evidence type="ECO:0000313" key="2">
    <source>
        <dbReference type="Ensembl" id="ENSSANP00000073290.1"/>
    </source>
</evidence>
<dbReference type="Ensembl" id="ENSSANT00000077919.1">
    <property type="protein sequence ID" value="ENSSANP00000073290.1"/>
    <property type="gene ID" value="ENSSANG00000036558.1"/>
</dbReference>
<organism evidence="2 3">
    <name type="scientific">Sinocyclocheilus anshuiensis</name>
    <dbReference type="NCBI Taxonomy" id="1608454"/>
    <lineage>
        <taxon>Eukaryota</taxon>
        <taxon>Metazoa</taxon>
        <taxon>Chordata</taxon>
        <taxon>Craniata</taxon>
        <taxon>Vertebrata</taxon>
        <taxon>Euteleostomi</taxon>
        <taxon>Actinopterygii</taxon>
        <taxon>Neopterygii</taxon>
        <taxon>Teleostei</taxon>
        <taxon>Ostariophysi</taxon>
        <taxon>Cypriniformes</taxon>
        <taxon>Cyprinidae</taxon>
        <taxon>Cyprininae</taxon>
        <taxon>Sinocyclocheilus</taxon>
    </lineage>
</organism>